<sequence length="119" mass="13745">MTNIIEHAYTALANTGELSLTEKDYSTNYLGRCKSYYAYLKSTGKQPSTEVLLQLWAQLRLAEKQEKTKNKSKHYFFKKRQPNQFQKTTREMSNKVLDELLARSTVSCTPVNPSCNQLN</sequence>
<proteinExistence type="predicted"/>
<dbReference type="EMBL" id="UINC01021515">
    <property type="protein sequence ID" value="SVA89214.1"/>
    <property type="molecule type" value="Genomic_DNA"/>
</dbReference>
<reference evidence="1" key="1">
    <citation type="submission" date="2018-05" db="EMBL/GenBank/DDBJ databases">
        <authorList>
            <person name="Lanie J.A."/>
            <person name="Ng W.-L."/>
            <person name="Kazmierczak K.M."/>
            <person name="Andrzejewski T.M."/>
            <person name="Davidsen T.M."/>
            <person name="Wayne K.J."/>
            <person name="Tettelin H."/>
            <person name="Glass J.I."/>
            <person name="Rusch D."/>
            <person name="Podicherti R."/>
            <person name="Tsui H.-C.T."/>
            <person name="Winkler M.E."/>
        </authorList>
    </citation>
    <scope>NUCLEOTIDE SEQUENCE</scope>
</reference>
<organism evidence="1">
    <name type="scientific">marine metagenome</name>
    <dbReference type="NCBI Taxonomy" id="408172"/>
    <lineage>
        <taxon>unclassified sequences</taxon>
        <taxon>metagenomes</taxon>
        <taxon>ecological metagenomes</taxon>
    </lineage>
</organism>
<dbReference type="AlphaFoldDB" id="A0A381ZJ97"/>
<protein>
    <submittedName>
        <fullName evidence="1">Uncharacterized protein</fullName>
    </submittedName>
</protein>
<dbReference type="InterPro" id="IPR046734">
    <property type="entry name" value="DUF6626"/>
</dbReference>
<evidence type="ECO:0000313" key="1">
    <source>
        <dbReference type="EMBL" id="SVA89214.1"/>
    </source>
</evidence>
<dbReference type="Pfam" id="PF20331">
    <property type="entry name" value="DUF6626"/>
    <property type="match status" value="1"/>
</dbReference>
<name>A0A381ZJ97_9ZZZZ</name>
<gene>
    <name evidence="1" type="ORF">METZ01_LOCUS142068</name>
</gene>
<accession>A0A381ZJ97</accession>